<dbReference type="RefSeq" id="WP_229841815.1">
    <property type="nucleotide sequence ID" value="NZ_BNAI01000001.1"/>
</dbReference>
<feature type="domain" description="DUF4190" evidence="4">
    <location>
        <begin position="95"/>
        <end position="162"/>
    </location>
</feature>
<protein>
    <recommendedName>
        <fullName evidence="7">DUF4190 domain-containing protein</fullName>
    </recommendedName>
</protein>
<evidence type="ECO:0000313" key="5">
    <source>
        <dbReference type="EMBL" id="GHF06427.1"/>
    </source>
</evidence>
<reference evidence="5" key="1">
    <citation type="journal article" date="2014" name="Int. J. Syst. Evol. Microbiol.">
        <title>Complete genome sequence of Corynebacterium casei LMG S-19264T (=DSM 44701T), isolated from a smear-ripened cheese.</title>
        <authorList>
            <consortium name="US DOE Joint Genome Institute (JGI-PGF)"/>
            <person name="Walter F."/>
            <person name="Albersmeier A."/>
            <person name="Kalinowski J."/>
            <person name="Ruckert C."/>
        </authorList>
    </citation>
    <scope>NUCLEOTIDE SEQUENCE</scope>
    <source>
        <strain evidence="5">CGMCC 1.16548</strain>
    </source>
</reference>
<name>A0A8J3GNA5_9MICO</name>
<proteinExistence type="predicted"/>
<comment type="caution">
    <text evidence="5">The sequence shown here is derived from an EMBL/GenBank/DDBJ whole genome shotgun (WGS) entry which is preliminary data.</text>
</comment>
<feature type="transmembrane region" description="Helical" evidence="2">
    <location>
        <begin position="144"/>
        <end position="169"/>
    </location>
</feature>
<feature type="region of interest" description="Disordered" evidence="1">
    <location>
        <begin position="1"/>
        <end position="30"/>
    </location>
</feature>
<dbReference type="Proteomes" id="UP000617531">
    <property type="component" value="Unassembled WGS sequence"/>
</dbReference>
<dbReference type="Pfam" id="PF13828">
    <property type="entry name" value="DUF4190"/>
    <property type="match status" value="1"/>
</dbReference>
<dbReference type="EMBL" id="BNAI01000001">
    <property type="protein sequence ID" value="GHF06427.1"/>
    <property type="molecule type" value="Genomic_DNA"/>
</dbReference>
<dbReference type="InterPro" id="IPR025241">
    <property type="entry name" value="DUF4190"/>
</dbReference>
<feature type="domain" description="DUF2510" evidence="3">
    <location>
        <begin position="9"/>
        <end position="37"/>
    </location>
</feature>
<evidence type="ECO:0000259" key="3">
    <source>
        <dbReference type="Pfam" id="PF10708"/>
    </source>
</evidence>
<evidence type="ECO:0008006" key="7">
    <source>
        <dbReference type="Google" id="ProtNLM"/>
    </source>
</evidence>
<sequence>MSDATPPQAGWYKDPENPSGERWWNGSGWSDQRRAATVDAGFTFGSPTAEPRPDPYAAQTYPTPPAYTAPAQTTASPYVAAPYGAPAYGARSNGLAIAGLIVSAGGWIVFPFIAPIAGIILSAFGLARAKQAEAAGNPNSGRGIALAGLIIGIVLTVLGVLFIVLYAAFVMSSIGTTY</sequence>
<keyword evidence="2" id="KW-0472">Membrane</keyword>
<gene>
    <name evidence="5" type="ORF">GCM10011600_03790</name>
</gene>
<dbReference type="Pfam" id="PF10708">
    <property type="entry name" value="DUF2510"/>
    <property type="match status" value="1"/>
</dbReference>
<evidence type="ECO:0000256" key="1">
    <source>
        <dbReference type="SAM" id="MobiDB-lite"/>
    </source>
</evidence>
<keyword evidence="6" id="KW-1185">Reference proteome</keyword>
<dbReference type="AlphaFoldDB" id="A0A8J3GNA5"/>
<organism evidence="5 6">
    <name type="scientific">Pseudolysinimonas yzui</name>
    <dbReference type="NCBI Taxonomy" id="2708254"/>
    <lineage>
        <taxon>Bacteria</taxon>
        <taxon>Bacillati</taxon>
        <taxon>Actinomycetota</taxon>
        <taxon>Actinomycetes</taxon>
        <taxon>Micrococcales</taxon>
        <taxon>Microbacteriaceae</taxon>
        <taxon>Pseudolysinimonas</taxon>
    </lineage>
</organism>
<evidence type="ECO:0000313" key="6">
    <source>
        <dbReference type="Proteomes" id="UP000617531"/>
    </source>
</evidence>
<evidence type="ECO:0000259" key="4">
    <source>
        <dbReference type="Pfam" id="PF13828"/>
    </source>
</evidence>
<feature type="transmembrane region" description="Helical" evidence="2">
    <location>
        <begin position="95"/>
        <end position="124"/>
    </location>
</feature>
<keyword evidence="2" id="KW-0812">Transmembrane</keyword>
<reference evidence="5" key="2">
    <citation type="submission" date="2020-09" db="EMBL/GenBank/DDBJ databases">
        <authorList>
            <person name="Sun Q."/>
            <person name="Zhou Y."/>
        </authorList>
    </citation>
    <scope>NUCLEOTIDE SEQUENCE</scope>
    <source>
        <strain evidence="5">CGMCC 1.16548</strain>
    </source>
</reference>
<dbReference type="InterPro" id="IPR018929">
    <property type="entry name" value="DUF2510"/>
</dbReference>
<accession>A0A8J3GNA5</accession>
<keyword evidence="2" id="KW-1133">Transmembrane helix</keyword>
<evidence type="ECO:0000256" key="2">
    <source>
        <dbReference type="SAM" id="Phobius"/>
    </source>
</evidence>